<name>A0A0E9XSU4_ANGAN</name>
<reference evidence="1" key="1">
    <citation type="submission" date="2014-11" db="EMBL/GenBank/DDBJ databases">
        <authorList>
            <person name="Amaro Gonzalez C."/>
        </authorList>
    </citation>
    <scope>NUCLEOTIDE SEQUENCE</scope>
</reference>
<sequence>MLLLQGRLNLLYLLRKEVNFALEEFSGFFHVLFHIIACSYIHQHVLHITESPRNIHRAGEGDQKLFSFIVLVENAQTVLGLHILCLGYFQLTN</sequence>
<protein>
    <submittedName>
        <fullName evidence="1">Uncharacterized protein</fullName>
    </submittedName>
</protein>
<organism evidence="1">
    <name type="scientific">Anguilla anguilla</name>
    <name type="common">European freshwater eel</name>
    <name type="synonym">Muraena anguilla</name>
    <dbReference type="NCBI Taxonomy" id="7936"/>
    <lineage>
        <taxon>Eukaryota</taxon>
        <taxon>Metazoa</taxon>
        <taxon>Chordata</taxon>
        <taxon>Craniata</taxon>
        <taxon>Vertebrata</taxon>
        <taxon>Euteleostomi</taxon>
        <taxon>Actinopterygii</taxon>
        <taxon>Neopterygii</taxon>
        <taxon>Teleostei</taxon>
        <taxon>Anguilliformes</taxon>
        <taxon>Anguillidae</taxon>
        <taxon>Anguilla</taxon>
    </lineage>
</organism>
<reference evidence="1" key="2">
    <citation type="journal article" date="2015" name="Fish Shellfish Immunol.">
        <title>Early steps in the European eel (Anguilla anguilla)-Vibrio vulnificus interaction in the gills: Role of the RtxA13 toxin.</title>
        <authorList>
            <person name="Callol A."/>
            <person name="Pajuelo D."/>
            <person name="Ebbesson L."/>
            <person name="Teles M."/>
            <person name="MacKenzie S."/>
            <person name="Amaro C."/>
        </authorList>
    </citation>
    <scope>NUCLEOTIDE SEQUENCE</scope>
</reference>
<proteinExistence type="predicted"/>
<dbReference type="AlphaFoldDB" id="A0A0E9XSU4"/>
<accession>A0A0E9XSU4</accession>
<dbReference type="EMBL" id="GBXM01002775">
    <property type="protein sequence ID" value="JAI05803.1"/>
    <property type="molecule type" value="Transcribed_RNA"/>
</dbReference>
<evidence type="ECO:0000313" key="1">
    <source>
        <dbReference type="EMBL" id="JAI05803.1"/>
    </source>
</evidence>